<dbReference type="Proteomes" id="UP000259683">
    <property type="component" value="Segment"/>
</dbReference>
<evidence type="ECO:0000313" key="1">
    <source>
        <dbReference type="EMBL" id="AXQ69709.1"/>
    </source>
</evidence>
<keyword evidence="2" id="KW-1185">Reference proteome</keyword>
<gene>
    <name evidence="1" type="ORF">CcrSC_gp127</name>
</gene>
<reference evidence="1" key="2">
    <citation type="submission" date="2021-07" db="EMBL/GenBank/DDBJ databases">
        <title>Giant CbK-like Caulobacter bacteriophages have genetically divergent genomes.</title>
        <authorList>
            <person name="Wilson K."/>
            <person name="Ely B."/>
        </authorList>
    </citation>
    <scope>NUCLEOTIDE SEQUENCE</scope>
</reference>
<accession>A0A385EG34</accession>
<reference evidence="1" key="1">
    <citation type="submission" date="2018-07" db="EMBL/GenBank/DDBJ databases">
        <authorList>
            <person name="Wilson K.M."/>
            <person name="Ely B."/>
        </authorList>
    </citation>
    <scope>NUCLEOTIDE SEQUENCE</scope>
</reference>
<evidence type="ECO:0000313" key="2">
    <source>
        <dbReference type="Proteomes" id="UP000259683"/>
    </source>
</evidence>
<sequence>MARLSKDQSSGTLHPRENIVANGTLSAVNSEIVLETHGNASVYVDLRGTFNLTVEVQGSVDLINWVPIAMAPIAENAGLVANISGSTPGAWMGKCAGFTRLKAKVTAWTSGAATAVMVATLAPFDAGEQTTSSAVTATGSSGAAVTLTLPTSAPLTHHLTYITITRFAATALTAVGSPTVATTTNLPGAMAFTLPREAAALGSVFTLHEDYPRPLRASDVGPTTIVLPATSGVIWRVTAGYYNAP</sequence>
<name>A0A385EG34_9CAUD</name>
<organism evidence="1 2">
    <name type="scientific">Caulobacter phage CcrSC</name>
    <dbReference type="NCBI Taxonomy" id="2283272"/>
    <lineage>
        <taxon>Viruses</taxon>
        <taxon>Duplodnaviria</taxon>
        <taxon>Heunggongvirae</taxon>
        <taxon>Uroviricota</taxon>
        <taxon>Caudoviricetes</taxon>
        <taxon>Jeanschmidtviridae</taxon>
        <taxon>Bertelyvirus</taxon>
        <taxon>Bertelyvirus SC</taxon>
    </lineage>
</organism>
<protein>
    <submittedName>
        <fullName evidence="1">Uncharacterized protein</fullName>
    </submittedName>
</protein>
<dbReference type="EMBL" id="MH588547">
    <property type="protein sequence ID" value="AXQ69709.1"/>
    <property type="molecule type" value="Genomic_DNA"/>
</dbReference>
<proteinExistence type="predicted"/>